<comment type="similarity">
    <text evidence="1">Belongs to the Speedy/Ringo family.</text>
</comment>
<dbReference type="Proteomes" id="UP000006813">
    <property type="component" value="Unassembled WGS sequence"/>
</dbReference>
<feature type="non-terminal residue" evidence="2">
    <location>
        <position position="1"/>
    </location>
</feature>
<feature type="non-terminal residue" evidence="2">
    <location>
        <position position="203"/>
    </location>
</feature>
<gene>
    <name evidence="2" type="ORF">GW7_16887</name>
</gene>
<dbReference type="InterPro" id="IPR020984">
    <property type="entry name" value="Speedy"/>
</dbReference>
<protein>
    <submittedName>
        <fullName evidence="2">Putative Speedy protein E4</fullName>
    </submittedName>
</protein>
<dbReference type="GO" id="GO:0019901">
    <property type="term" value="F:protein kinase binding"/>
    <property type="evidence" value="ECO:0007669"/>
    <property type="project" value="InterPro"/>
</dbReference>
<accession>G5BI82</accession>
<dbReference type="eggNOG" id="ENOG502RVIY">
    <property type="taxonomic scope" value="Eukaryota"/>
</dbReference>
<evidence type="ECO:0000313" key="3">
    <source>
        <dbReference type="Proteomes" id="UP000006813"/>
    </source>
</evidence>
<dbReference type="InterPro" id="IPR057742">
    <property type="entry name" value="Speedy_E"/>
</dbReference>
<dbReference type="PANTHER" id="PTHR31156">
    <property type="entry name" value="WBSCR19-LIKE PROTEIN"/>
    <property type="match status" value="1"/>
</dbReference>
<evidence type="ECO:0000256" key="1">
    <source>
        <dbReference type="ARBA" id="ARBA00010932"/>
    </source>
</evidence>
<dbReference type="AlphaFoldDB" id="G5BI82"/>
<proteinExistence type="inferred from homology"/>
<dbReference type="Pfam" id="PF11357">
    <property type="entry name" value="Spy1"/>
    <property type="match status" value="1"/>
</dbReference>
<sequence>VEVDDEIPGQSGVWVAPRLLPQVCAQKWKRDGSSGSEEELQEDLLGLFNGAPGPVPLTHTGIVEKPCGLKRKMKRKHLSSVLPEHEAFTRLLKDPVIKRFLAWDINLKASDKNLLAMVIVYFGRAGLFPWKYQRIHFLLVLYLASDMENHQEPKLYTFFISGTNFDKIPQFHKLRYQFICYISWTREGCEEIQAYDPTLWEWA</sequence>
<dbReference type="InParanoid" id="G5BI82"/>
<evidence type="ECO:0000313" key="2">
    <source>
        <dbReference type="EMBL" id="EHB08993.1"/>
    </source>
</evidence>
<reference evidence="2 3" key="1">
    <citation type="journal article" date="2011" name="Nature">
        <title>Genome sequencing reveals insights into physiology and longevity of the naked mole rat.</title>
        <authorList>
            <person name="Kim E.B."/>
            <person name="Fang X."/>
            <person name="Fushan A.A."/>
            <person name="Huang Z."/>
            <person name="Lobanov A.V."/>
            <person name="Han L."/>
            <person name="Marino S.M."/>
            <person name="Sun X."/>
            <person name="Turanov A.A."/>
            <person name="Yang P."/>
            <person name="Yim S.H."/>
            <person name="Zhao X."/>
            <person name="Kasaikina M.V."/>
            <person name="Stoletzki N."/>
            <person name="Peng C."/>
            <person name="Polak P."/>
            <person name="Xiong Z."/>
            <person name="Kiezun A."/>
            <person name="Zhu Y."/>
            <person name="Chen Y."/>
            <person name="Kryukov G.V."/>
            <person name="Zhang Q."/>
            <person name="Peshkin L."/>
            <person name="Yang L."/>
            <person name="Bronson R.T."/>
            <person name="Buffenstein R."/>
            <person name="Wang B."/>
            <person name="Han C."/>
            <person name="Li Q."/>
            <person name="Chen L."/>
            <person name="Zhao W."/>
            <person name="Sunyaev S.R."/>
            <person name="Park T.J."/>
            <person name="Zhang G."/>
            <person name="Wang J."/>
            <person name="Gladyshev V.N."/>
        </authorList>
    </citation>
    <scope>NUCLEOTIDE SEQUENCE [LARGE SCALE GENOMIC DNA]</scope>
</reference>
<dbReference type="EMBL" id="JH170413">
    <property type="protein sequence ID" value="EHB08993.1"/>
    <property type="molecule type" value="Genomic_DNA"/>
</dbReference>
<name>G5BI82_HETGA</name>
<organism evidence="2 3">
    <name type="scientific">Heterocephalus glaber</name>
    <name type="common">Naked mole rat</name>
    <dbReference type="NCBI Taxonomy" id="10181"/>
    <lineage>
        <taxon>Eukaryota</taxon>
        <taxon>Metazoa</taxon>
        <taxon>Chordata</taxon>
        <taxon>Craniata</taxon>
        <taxon>Vertebrata</taxon>
        <taxon>Euteleostomi</taxon>
        <taxon>Mammalia</taxon>
        <taxon>Eutheria</taxon>
        <taxon>Euarchontoglires</taxon>
        <taxon>Glires</taxon>
        <taxon>Rodentia</taxon>
        <taxon>Hystricomorpha</taxon>
        <taxon>Bathyergidae</taxon>
        <taxon>Heterocephalus</taxon>
    </lineage>
</organism>